<keyword evidence="3 5" id="KW-1133">Transmembrane helix</keyword>
<feature type="transmembrane region" description="Helical" evidence="5">
    <location>
        <begin position="195"/>
        <end position="212"/>
    </location>
</feature>
<feature type="transmembrane region" description="Helical" evidence="5">
    <location>
        <begin position="156"/>
        <end position="175"/>
    </location>
</feature>
<dbReference type="InterPro" id="IPR051533">
    <property type="entry name" value="WaaL-like"/>
</dbReference>
<proteinExistence type="predicted"/>
<gene>
    <name evidence="7" type="ORF">SAMN05421819_1560</name>
</gene>
<reference evidence="7 8" key="1">
    <citation type="submission" date="2016-10" db="EMBL/GenBank/DDBJ databases">
        <authorList>
            <person name="de Groot N.N."/>
        </authorList>
    </citation>
    <scope>NUCLEOTIDE SEQUENCE [LARGE SCALE GENOMIC DNA]</scope>
    <source>
        <strain evidence="7 8">DSM 22489</strain>
    </source>
</reference>
<feature type="transmembrane region" description="Helical" evidence="5">
    <location>
        <begin position="74"/>
        <end position="92"/>
    </location>
</feature>
<feature type="transmembrane region" description="Helical" evidence="5">
    <location>
        <begin position="270"/>
        <end position="290"/>
    </location>
</feature>
<dbReference type="RefSeq" id="WP_103932478.1">
    <property type="nucleotide sequence ID" value="NZ_FNVA01000002.1"/>
</dbReference>
<dbReference type="PANTHER" id="PTHR37422">
    <property type="entry name" value="TEICHURONIC ACID BIOSYNTHESIS PROTEIN TUAE"/>
    <property type="match status" value="1"/>
</dbReference>
<evidence type="ECO:0000313" key="7">
    <source>
        <dbReference type="EMBL" id="SEF98280.1"/>
    </source>
</evidence>
<protein>
    <submittedName>
        <fullName evidence="7">O-antigen ligase</fullName>
    </submittedName>
</protein>
<feature type="transmembrane region" description="Helical" evidence="5">
    <location>
        <begin position="133"/>
        <end position="149"/>
    </location>
</feature>
<keyword evidence="8" id="KW-1185">Reference proteome</keyword>
<organism evidence="7 8">
    <name type="scientific">Bryocella elongata</name>
    <dbReference type="NCBI Taxonomy" id="863522"/>
    <lineage>
        <taxon>Bacteria</taxon>
        <taxon>Pseudomonadati</taxon>
        <taxon>Acidobacteriota</taxon>
        <taxon>Terriglobia</taxon>
        <taxon>Terriglobales</taxon>
        <taxon>Acidobacteriaceae</taxon>
        <taxon>Bryocella</taxon>
    </lineage>
</organism>
<comment type="subcellular location">
    <subcellularLocation>
        <location evidence="1">Membrane</location>
        <topology evidence="1">Multi-pass membrane protein</topology>
    </subcellularLocation>
</comment>
<feature type="transmembrane region" description="Helical" evidence="5">
    <location>
        <begin position="367"/>
        <end position="389"/>
    </location>
</feature>
<dbReference type="PANTHER" id="PTHR37422:SF17">
    <property type="entry name" value="O-ANTIGEN LIGASE"/>
    <property type="match status" value="1"/>
</dbReference>
<feature type="domain" description="O-antigen ligase-related" evidence="6">
    <location>
        <begin position="227"/>
        <end position="377"/>
    </location>
</feature>
<sequence>MSLLLSAQVARAELQKAALEQGRADYRLKLIKIVCAVLLGVCFWYSVPYYLPLKVDPDPLKAAANEAQAYEGNFSRQVAMPIVLVIATFMLWRLPKRGRFGGPLMFVAIGYVAWSFASFGWSEDPAITGKRLVVFGIDAFFAYVIARVYSNLEIALWGFLATGTVAMISFYVDWLQEGIFQPFNPDYRFTGVMTANYQAMNLLVCTLCGLTLCMRRPEWRSRLFPFLAFILALLFFTRARMGAFICLGLVVIMFTRMTKRQMRPADRAMLLLASVMIAVPGLILVLGRNAKGAATDIFMMGRTDTQNTSSLSNRAPLWSELMESVEEKPWLGFGYEAFWEPKRVEKVSADQGWMVPHAHNTFLDQTLSLGVVGALLYAGMMVGALVIAWKRYRRTRSESDMLPAVLLTWLVLTSLAESTPLDPYLPSMFVYISVVKMCMREGSEAESDLGLGPKDIIGGIPLQPTAANGRRYPALAGDRS</sequence>
<evidence type="ECO:0000256" key="5">
    <source>
        <dbReference type="SAM" id="Phobius"/>
    </source>
</evidence>
<evidence type="ECO:0000256" key="3">
    <source>
        <dbReference type="ARBA" id="ARBA00022989"/>
    </source>
</evidence>
<dbReference type="GO" id="GO:0016020">
    <property type="term" value="C:membrane"/>
    <property type="evidence" value="ECO:0007669"/>
    <property type="project" value="UniProtKB-SubCell"/>
</dbReference>
<dbReference type="GO" id="GO:0016874">
    <property type="term" value="F:ligase activity"/>
    <property type="evidence" value="ECO:0007669"/>
    <property type="project" value="UniProtKB-KW"/>
</dbReference>
<feature type="transmembrane region" description="Helical" evidence="5">
    <location>
        <begin position="219"/>
        <end position="236"/>
    </location>
</feature>
<name>A0A1H5WG05_9BACT</name>
<keyword evidence="7" id="KW-0436">Ligase</keyword>
<dbReference type="Proteomes" id="UP000236728">
    <property type="component" value="Unassembled WGS sequence"/>
</dbReference>
<evidence type="ECO:0000256" key="2">
    <source>
        <dbReference type="ARBA" id="ARBA00022692"/>
    </source>
</evidence>
<feature type="transmembrane region" description="Helical" evidence="5">
    <location>
        <begin position="30"/>
        <end position="51"/>
    </location>
</feature>
<dbReference type="OrthoDB" id="4391260at2"/>
<evidence type="ECO:0000259" key="6">
    <source>
        <dbReference type="Pfam" id="PF04932"/>
    </source>
</evidence>
<feature type="transmembrane region" description="Helical" evidence="5">
    <location>
        <begin position="242"/>
        <end position="258"/>
    </location>
</feature>
<keyword evidence="4 5" id="KW-0472">Membrane</keyword>
<dbReference type="Pfam" id="PF04932">
    <property type="entry name" value="Wzy_C"/>
    <property type="match status" value="1"/>
</dbReference>
<dbReference type="InterPro" id="IPR007016">
    <property type="entry name" value="O-antigen_ligase-rel_domated"/>
</dbReference>
<evidence type="ECO:0000256" key="4">
    <source>
        <dbReference type="ARBA" id="ARBA00023136"/>
    </source>
</evidence>
<feature type="transmembrane region" description="Helical" evidence="5">
    <location>
        <begin position="104"/>
        <end position="121"/>
    </location>
</feature>
<evidence type="ECO:0000313" key="8">
    <source>
        <dbReference type="Proteomes" id="UP000236728"/>
    </source>
</evidence>
<accession>A0A1H5WG05</accession>
<keyword evidence="2 5" id="KW-0812">Transmembrane</keyword>
<evidence type="ECO:0000256" key="1">
    <source>
        <dbReference type="ARBA" id="ARBA00004141"/>
    </source>
</evidence>
<dbReference type="EMBL" id="FNVA01000002">
    <property type="protein sequence ID" value="SEF98280.1"/>
    <property type="molecule type" value="Genomic_DNA"/>
</dbReference>
<dbReference type="AlphaFoldDB" id="A0A1H5WG05"/>